<evidence type="ECO:0000256" key="1">
    <source>
        <dbReference type="ARBA" id="ARBA00006767"/>
    </source>
</evidence>
<dbReference type="CDD" id="cd00164">
    <property type="entry name" value="S1_like"/>
    <property type="match status" value="1"/>
</dbReference>
<reference evidence="5" key="1">
    <citation type="submission" date="2022-05" db="EMBL/GenBank/DDBJ databases">
        <title>Comparative Genomics of Spacecraft Associated Microbes.</title>
        <authorList>
            <person name="Tran M.T."/>
            <person name="Wright A."/>
            <person name="Seuylemezian A."/>
            <person name="Eisen J."/>
            <person name="Coil D."/>
        </authorList>
    </citation>
    <scope>NUCLEOTIDE SEQUENCE</scope>
    <source>
        <strain evidence="5">214.1.1</strain>
    </source>
</reference>
<name>A0A9X2IQG2_9BACI</name>
<dbReference type="EMBL" id="JAMBOL010000033">
    <property type="protein sequence ID" value="MCM3716270.1"/>
    <property type="molecule type" value="Genomic_DNA"/>
</dbReference>
<dbReference type="Gene3D" id="2.40.50.140">
    <property type="entry name" value="Nucleic acid-binding proteins"/>
    <property type="match status" value="2"/>
</dbReference>
<organism evidence="5 6">
    <name type="scientific">Halalkalibacter oceani</name>
    <dbReference type="NCBI Taxonomy" id="1653776"/>
    <lineage>
        <taxon>Bacteria</taxon>
        <taxon>Bacillati</taxon>
        <taxon>Bacillota</taxon>
        <taxon>Bacilli</taxon>
        <taxon>Bacillales</taxon>
        <taxon>Bacillaceae</taxon>
        <taxon>Halalkalibacter</taxon>
    </lineage>
</organism>
<dbReference type="PANTHER" id="PTHR10724">
    <property type="entry name" value="30S RIBOSOMAL PROTEIN S1"/>
    <property type="match status" value="1"/>
</dbReference>
<dbReference type="InterPro" id="IPR012340">
    <property type="entry name" value="NA-bd_OB-fold"/>
</dbReference>
<dbReference type="PANTHER" id="PTHR10724:SF7">
    <property type="entry name" value="SMALL RIBOSOMAL SUBUNIT PROTEIN BS1C"/>
    <property type="match status" value="1"/>
</dbReference>
<accession>A0A9X2IQG2</accession>
<protein>
    <submittedName>
        <fullName evidence="5">S1 RNA-binding domain-containing protein</fullName>
    </submittedName>
</protein>
<keyword evidence="2" id="KW-0689">Ribosomal protein</keyword>
<dbReference type="GO" id="GO:0006412">
    <property type="term" value="P:translation"/>
    <property type="evidence" value="ECO:0007669"/>
    <property type="project" value="TreeGrafter"/>
</dbReference>
<dbReference type="GO" id="GO:0005840">
    <property type="term" value="C:ribosome"/>
    <property type="evidence" value="ECO:0007669"/>
    <property type="project" value="UniProtKB-KW"/>
</dbReference>
<dbReference type="AlphaFoldDB" id="A0A9X2IQG2"/>
<evidence type="ECO:0000313" key="5">
    <source>
        <dbReference type="EMBL" id="MCM3716270.1"/>
    </source>
</evidence>
<proteinExistence type="inferred from homology"/>
<evidence type="ECO:0000256" key="2">
    <source>
        <dbReference type="ARBA" id="ARBA00022980"/>
    </source>
</evidence>
<feature type="domain" description="S1 motif" evidence="4">
    <location>
        <begin position="217"/>
        <end position="277"/>
    </location>
</feature>
<evidence type="ECO:0000259" key="4">
    <source>
        <dbReference type="PROSITE" id="PS50126"/>
    </source>
</evidence>
<evidence type="ECO:0000256" key="3">
    <source>
        <dbReference type="ARBA" id="ARBA00023274"/>
    </source>
</evidence>
<dbReference type="GO" id="GO:0003729">
    <property type="term" value="F:mRNA binding"/>
    <property type="evidence" value="ECO:0007669"/>
    <property type="project" value="TreeGrafter"/>
</dbReference>
<dbReference type="GO" id="GO:1990904">
    <property type="term" value="C:ribonucleoprotein complex"/>
    <property type="evidence" value="ECO:0007669"/>
    <property type="project" value="UniProtKB-KW"/>
</dbReference>
<dbReference type="RefSeq" id="WP_251224941.1">
    <property type="nucleotide sequence ID" value="NZ_JAMBOL010000033.1"/>
</dbReference>
<comment type="caution">
    <text evidence="5">The sequence shown here is derived from an EMBL/GenBank/DDBJ whole genome shotgun (WGS) entry which is preliminary data.</text>
</comment>
<dbReference type="GO" id="GO:0003735">
    <property type="term" value="F:structural constituent of ribosome"/>
    <property type="evidence" value="ECO:0007669"/>
    <property type="project" value="TreeGrafter"/>
</dbReference>
<dbReference type="InterPro" id="IPR003029">
    <property type="entry name" value="S1_domain"/>
</dbReference>
<evidence type="ECO:0000313" key="6">
    <source>
        <dbReference type="Proteomes" id="UP001139179"/>
    </source>
</evidence>
<gene>
    <name evidence="5" type="ORF">M3202_19690</name>
</gene>
<dbReference type="Proteomes" id="UP001139179">
    <property type="component" value="Unassembled WGS sequence"/>
</dbReference>
<sequence length="288" mass="32423">MSDQLINVLSEGNGVGDVTTEALQEKDWQEVYAARQTRKILFATLSGIETHTLRENEIECAVVRIGRVKGLIPFDYMEVKDKRQMRNMMGQKLGFLVIGIDEANKMFIGSRSGALEVMQSATWKEIQAKGVGTVVNAEVRYVAPKYALVQIGGIETTLDISEFDYGWVDNLRDKIQAGDNITVKITEFDQEKKELKISRKATQQNPWDYVDQLVSKNCEYTGTVSGVVKFGNFINLAPGIDALTPHMKFETLSKGDLVVVRIREIRPEKEEISASIIKILRKNQVFTL</sequence>
<feature type="domain" description="S1 motif" evidence="4">
    <location>
        <begin position="132"/>
        <end position="200"/>
    </location>
</feature>
<dbReference type="Pfam" id="PF00575">
    <property type="entry name" value="S1"/>
    <property type="match status" value="1"/>
</dbReference>
<keyword evidence="6" id="KW-1185">Reference proteome</keyword>
<dbReference type="PROSITE" id="PS50126">
    <property type="entry name" value="S1"/>
    <property type="match status" value="2"/>
</dbReference>
<dbReference type="SMART" id="SM00316">
    <property type="entry name" value="S1"/>
    <property type="match status" value="2"/>
</dbReference>
<dbReference type="InterPro" id="IPR050437">
    <property type="entry name" value="Ribos_protein_bS1-like"/>
</dbReference>
<dbReference type="SUPFAM" id="SSF50249">
    <property type="entry name" value="Nucleic acid-binding proteins"/>
    <property type="match status" value="2"/>
</dbReference>
<keyword evidence="3" id="KW-0687">Ribonucleoprotein</keyword>
<comment type="similarity">
    <text evidence="1">Belongs to the bacterial ribosomal protein bS1 family.</text>
</comment>